<reference evidence="5 6" key="1">
    <citation type="journal article" date="2019" name="Sci. Transl. Med.">
        <title>Quorum sensing between bacterial species on the skin protects against epidermal injury in atopic dermatitis.</title>
        <authorList>
            <person name="Williams M.R."/>
        </authorList>
    </citation>
    <scope>NUCLEOTIDE SEQUENCE [LARGE SCALE GENOMIC DNA]</scope>
    <source>
        <strain evidence="5 6">E7</strain>
    </source>
</reference>
<evidence type="ECO:0000313" key="5">
    <source>
        <dbReference type="EMBL" id="TBW70990.1"/>
    </source>
</evidence>
<dbReference type="Pfam" id="PF02682">
    <property type="entry name" value="CT_C_D"/>
    <property type="match status" value="1"/>
</dbReference>
<keyword evidence="3" id="KW-0067">ATP-binding</keyword>
<evidence type="ECO:0000256" key="3">
    <source>
        <dbReference type="ARBA" id="ARBA00022840"/>
    </source>
</evidence>
<dbReference type="GO" id="GO:0017168">
    <property type="term" value="F:5-oxoprolinase (ATP-hydrolyzing) activity"/>
    <property type="evidence" value="ECO:0007669"/>
    <property type="project" value="UniProtKB-EC"/>
</dbReference>
<comment type="caution">
    <text evidence="5">The sequence shown here is derived from an EMBL/GenBank/DDBJ whole genome shotgun (WGS) entry which is preliminary data.</text>
</comment>
<dbReference type="SMART" id="SM00796">
    <property type="entry name" value="AHS1"/>
    <property type="match status" value="1"/>
</dbReference>
<dbReference type="PANTHER" id="PTHR34698">
    <property type="entry name" value="5-OXOPROLINASE SUBUNIT B"/>
    <property type="match status" value="1"/>
</dbReference>
<evidence type="ECO:0000313" key="6">
    <source>
        <dbReference type="Proteomes" id="UP000293637"/>
    </source>
</evidence>
<gene>
    <name evidence="5" type="primary">pxpB</name>
    <name evidence="5" type="ORF">EQ812_10655</name>
</gene>
<dbReference type="InterPro" id="IPR010016">
    <property type="entry name" value="PxpB"/>
</dbReference>
<dbReference type="GO" id="GO:0005524">
    <property type="term" value="F:ATP binding"/>
    <property type="evidence" value="ECO:0007669"/>
    <property type="project" value="UniProtKB-KW"/>
</dbReference>
<dbReference type="Gene3D" id="3.30.1360.40">
    <property type="match status" value="1"/>
</dbReference>
<sequence length="243" mass="27918">MEATIINEQTLMIYFKNEISEDTYNQIIYTTQYIKNKNLQAINEIIPSYRAIMVTFDQHKIDIDELIQQLQLDSINYKHIDKASNNKVVHIPVLYGSDAGPDLSEVAKYNGLTSEEVIEIHTSKQYLIYMLGFMPGFPYLGGLDSRIHMPRRSEPRVRITAGSVGIANNQTGLYPLDSPGGWQIIGRTPIRVFNKDDQPMTLYQAGDKIKFYAIDQHTYQQIQDDIDKGCFNKEKWVTMRNGN</sequence>
<dbReference type="Proteomes" id="UP000293637">
    <property type="component" value="Unassembled WGS sequence"/>
</dbReference>
<evidence type="ECO:0000259" key="4">
    <source>
        <dbReference type="SMART" id="SM00796"/>
    </source>
</evidence>
<accession>A0A4V2KVC8</accession>
<dbReference type="NCBIfam" id="TIGR00370">
    <property type="entry name" value="5-oxoprolinase subunit PxpB"/>
    <property type="match status" value="1"/>
</dbReference>
<dbReference type="InterPro" id="IPR029000">
    <property type="entry name" value="Cyclophilin-like_dom_sf"/>
</dbReference>
<dbReference type="SUPFAM" id="SSF160467">
    <property type="entry name" value="PH0987 N-terminal domain-like"/>
    <property type="match status" value="1"/>
</dbReference>
<dbReference type="RefSeq" id="WP_002492896.1">
    <property type="nucleotide sequence ID" value="NZ_AP021848.1"/>
</dbReference>
<evidence type="ECO:0000256" key="2">
    <source>
        <dbReference type="ARBA" id="ARBA00022801"/>
    </source>
</evidence>
<protein>
    <submittedName>
        <fullName evidence="5">5-oxoprolinase subunit PxpB</fullName>
        <ecNumber evidence="5">3.5.2.9</ecNumber>
    </submittedName>
</protein>
<keyword evidence="2 5" id="KW-0378">Hydrolase</keyword>
<dbReference type="GeneID" id="58089603"/>
<dbReference type="PANTHER" id="PTHR34698:SF2">
    <property type="entry name" value="5-OXOPROLINASE SUBUNIT B"/>
    <property type="match status" value="1"/>
</dbReference>
<feature type="domain" description="Carboxyltransferase" evidence="4">
    <location>
        <begin position="1"/>
        <end position="203"/>
    </location>
</feature>
<dbReference type="AlphaFoldDB" id="A0A4V2KVC8"/>
<keyword evidence="1" id="KW-0547">Nucleotide-binding</keyword>
<dbReference type="EC" id="3.5.2.9" evidence="5"/>
<evidence type="ECO:0000256" key="1">
    <source>
        <dbReference type="ARBA" id="ARBA00022741"/>
    </source>
</evidence>
<dbReference type="InterPro" id="IPR003833">
    <property type="entry name" value="CT_C_D"/>
</dbReference>
<dbReference type="Gene3D" id="2.40.100.10">
    <property type="entry name" value="Cyclophilin-like"/>
    <property type="match status" value="1"/>
</dbReference>
<proteinExistence type="predicted"/>
<dbReference type="EMBL" id="SCHB01000008">
    <property type="protein sequence ID" value="TBW70990.1"/>
    <property type="molecule type" value="Genomic_DNA"/>
</dbReference>
<organism evidence="5 6">
    <name type="scientific">Staphylococcus lugdunensis</name>
    <dbReference type="NCBI Taxonomy" id="28035"/>
    <lineage>
        <taxon>Bacteria</taxon>
        <taxon>Bacillati</taxon>
        <taxon>Bacillota</taxon>
        <taxon>Bacilli</taxon>
        <taxon>Bacillales</taxon>
        <taxon>Staphylococcaceae</taxon>
        <taxon>Staphylococcus</taxon>
    </lineage>
</organism>
<dbReference type="SUPFAM" id="SSF50891">
    <property type="entry name" value="Cyclophilin-like"/>
    <property type="match status" value="1"/>
</dbReference>
<name>A0A4V2KVC8_STALU</name>